<organism evidence="3 4">
    <name type="scientific">Crocosphaera chwakensis CCY0110</name>
    <dbReference type="NCBI Taxonomy" id="391612"/>
    <lineage>
        <taxon>Bacteria</taxon>
        <taxon>Bacillati</taxon>
        <taxon>Cyanobacteriota</taxon>
        <taxon>Cyanophyceae</taxon>
        <taxon>Oscillatoriophycideae</taxon>
        <taxon>Chroococcales</taxon>
        <taxon>Aphanothecaceae</taxon>
        <taxon>Crocosphaera</taxon>
        <taxon>Crocosphaera chwakensis</taxon>
    </lineage>
</organism>
<evidence type="ECO:0000259" key="1">
    <source>
        <dbReference type="Pfam" id="PF07589"/>
    </source>
</evidence>
<dbReference type="InterPro" id="IPR015943">
    <property type="entry name" value="WD40/YVTN_repeat-like_dom_sf"/>
</dbReference>
<evidence type="ECO:0000313" key="4">
    <source>
        <dbReference type="Proteomes" id="UP000003781"/>
    </source>
</evidence>
<dbReference type="InterPro" id="IPR055188">
    <property type="entry name" value="Choice_anch_I"/>
</dbReference>
<dbReference type="PANTHER" id="PTHR46928:SF1">
    <property type="entry name" value="MESENCHYME-SPECIFIC CELL SURFACE GLYCOPROTEIN"/>
    <property type="match status" value="1"/>
</dbReference>
<keyword evidence="4" id="KW-1185">Reference proteome</keyword>
<sequence length="555" mass="59469">MTLFKNLQTLITASIILGSFFTFSQSAQGMKLSLNLLGTYETGIFDEGAAEIPAYDPISRRVFVVNGFANEITVLDINNPRNPIALSPISLTGGGVNSVAVNNGVVAVAEQASTVTDPGMVSFYNTDGLFLNSVMVGALPDMLAFTPDGSKVLVANEGEPSDDYLTDPEGSVSIIDISGGINSLSQSNVITAGFQAFNASQQQLIDAGVRIFGSGATVAQDLEPEYITISEDSTTAWVALQENNALGVLDIIDGEFDEIIPLGFKNHSLGNNSLDASNEDGVINLQTYDNVFGMYQPDAIASYTVAGQTYIVTANEGDSRDYDGFSEEDRVADIILDPDAFPNATELQQDEVLGRLNITNTLGDTDGDGDFDELYAYGARSFSIWDEEGNLVFDSGNQFEVLLAQLLPEYFNASNDNNTFDNRSDDKGPEPEAVTIGRIGDRIFAFIGLERIGGIMIYDITNPNNPTFVSYTNNRDFTQDVTTSAAGDLGPEGVLLINSEDSPTNSPLLVVANEVSGTTSIFSVSQVPEPSSMLGLITVGLMGSFRLLKRRKNLN</sequence>
<evidence type="ECO:0000259" key="2">
    <source>
        <dbReference type="Pfam" id="PF22494"/>
    </source>
</evidence>
<name>A3IQK5_9CHRO</name>
<accession>A3IQK5</accession>
<dbReference type="NCBIfam" id="TIGR02595">
    <property type="entry name" value="PEP_CTERM"/>
    <property type="match status" value="1"/>
</dbReference>
<dbReference type="NCBIfam" id="NF038117">
    <property type="entry name" value="choice_anch_I"/>
    <property type="match status" value="1"/>
</dbReference>
<feature type="domain" description="Ice-binding protein C-terminal" evidence="1">
    <location>
        <begin position="526"/>
        <end position="551"/>
    </location>
</feature>
<proteinExistence type="predicted"/>
<evidence type="ECO:0000313" key="3">
    <source>
        <dbReference type="EMBL" id="EAZ91280.1"/>
    </source>
</evidence>
<protein>
    <submittedName>
        <fullName evidence="3">Alkaline phosphatase-like protein</fullName>
    </submittedName>
</protein>
<dbReference type="OrthoDB" id="9768561at2"/>
<reference evidence="3 4" key="1">
    <citation type="submission" date="2007-03" db="EMBL/GenBank/DDBJ databases">
        <authorList>
            <person name="Stal L."/>
            <person name="Ferriera S."/>
            <person name="Johnson J."/>
            <person name="Kravitz S."/>
            <person name="Beeson K."/>
            <person name="Sutton G."/>
            <person name="Rogers Y.-H."/>
            <person name="Friedman R."/>
            <person name="Frazier M."/>
            <person name="Venter J.C."/>
        </authorList>
    </citation>
    <scope>NUCLEOTIDE SEQUENCE [LARGE SCALE GENOMIC DNA]</scope>
    <source>
        <strain evidence="3 4">CCY0110</strain>
    </source>
</reference>
<dbReference type="Gene3D" id="2.130.10.10">
    <property type="entry name" value="YVTN repeat-like/Quinoprotein amine dehydrogenase"/>
    <property type="match status" value="1"/>
</dbReference>
<dbReference type="InterPro" id="IPR011048">
    <property type="entry name" value="Haem_d1_sf"/>
</dbReference>
<gene>
    <name evidence="3" type="ORF">CY0110_11672</name>
</gene>
<dbReference type="eggNOG" id="COG3391">
    <property type="taxonomic scope" value="Bacteria"/>
</dbReference>
<dbReference type="EMBL" id="AAXW01000015">
    <property type="protein sequence ID" value="EAZ91280.1"/>
    <property type="molecule type" value="Genomic_DNA"/>
</dbReference>
<dbReference type="SUPFAM" id="SSF51004">
    <property type="entry name" value="C-terminal (heme d1) domain of cytochrome cd1-nitrite reductase"/>
    <property type="match status" value="1"/>
</dbReference>
<comment type="caution">
    <text evidence="3">The sequence shown here is derived from an EMBL/GenBank/DDBJ whole genome shotgun (WGS) entry which is preliminary data.</text>
</comment>
<dbReference type="RefSeq" id="WP_008275671.1">
    <property type="nucleotide sequence ID" value="NZ_AAXW01000015.1"/>
</dbReference>
<dbReference type="Pfam" id="PF22494">
    <property type="entry name" value="choice_anch_I"/>
    <property type="match status" value="1"/>
</dbReference>
<dbReference type="PANTHER" id="PTHR46928">
    <property type="entry name" value="MESENCHYME-SPECIFIC CELL SURFACE GLYCOPROTEIN"/>
    <property type="match status" value="1"/>
</dbReference>
<dbReference type="Pfam" id="PF07589">
    <property type="entry name" value="PEP-CTERM"/>
    <property type="match status" value="1"/>
</dbReference>
<feature type="domain" description="Choice-of-anchor I" evidence="2">
    <location>
        <begin position="46"/>
        <end position="523"/>
    </location>
</feature>
<dbReference type="InterPro" id="IPR013424">
    <property type="entry name" value="Ice-binding_C"/>
</dbReference>
<dbReference type="AlphaFoldDB" id="A3IQK5"/>
<dbReference type="Proteomes" id="UP000003781">
    <property type="component" value="Unassembled WGS sequence"/>
</dbReference>
<dbReference type="InterPro" id="IPR052956">
    <property type="entry name" value="Mesenchyme-surface_protein"/>
</dbReference>